<dbReference type="SUPFAM" id="SSF51679">
    <property type="entry name" value="Bacterial luciferase-like"/>
    <property type="match status" value="1"/>
</dbReference>
<feature type="binding site" evidence="6">
    <location>
        <position position="158"/>
    </location>
    <ligand>
        <name>FMN</name>
        <dbReference type="ChEBI" id="CHEBI:58210"/>
    </ligand>
</feature>
<evidence type="ECO:0000256" key="6">
    <source>
        <dbReference type="PIRSR" id="PIRSR000337-1"/>
    </source>
</evidence>
<feature type="binding site" evidence="6">
    <location>
        <position position="229"/>
    </location>
    <ligand>
        <name>FMN</name>
        <dbReference type="ChEBI" id="CHEBI:58210"/>
    </ligand>
</feature>
<dbReference type="Proteomes" id="UP000642748">
    <property type="component" value="Unassembled WGS sequence"/>
</dbReference>
<dbReference type="PANTHER" id="PTHR30011:SF16">
    <property type="entry name" value="C2H2 FINGER DOMAIN TRANSCRIPTION FACTOR (EUROFUNG)-RELATED"/>
    <property type="match status" value="1"/>
</dbReference>
<dbReference type="EMBL" id="BONZ01000090">
    <property type="protein sequence ID" value="GIH20177.1"/>
    <property type="molecule type" value="Genomic_DNA"/>
</dbReference>
<dbReference type="InterPro" id="IPR011251">
    <property type="entry name" value="Luciferase-like_dom"/>
</dbReference>
<dbReference type="NCBIfam" id="TIGR03860">
    <property type="entry name" value="FMN_nitrolo"/>
    <property type="match status" value="1"/>
</dbReference>
<comment type="similarity">
    <text evidence="5">Belongs to the NtaA/SnaA/DszA monooxygenase family.</text>
</comment>
<keyword evidence="1 6" id="KW-0285">Flavoprotein</keyword>
<dbReference type="Pfam" id="PF00296">
    <property type="entry name" value="Bac_luciferase"/>
    <property type="match status" value="1"/>
</dbReference>
<keyword evidence="3" id="KW-0560">Oxidoreductase</keyword>
<evidence type="ECO:0000256" key="5">
    <source>
        <dbReference type="ARBA" id="ARBA00033748"/>
    </source>
</evidence>
<dbReference type="RefSeq" id="WP_239134366.1">
    <property type="nucleotide sequence ID" value="NZ_BONZ01000090.1"/>
</dbReference>
<protein>
    <submittedName>
        <fullName evidence="8">Monooxygenase</fullName>
    </submittedName>
</protein>
<dbReference type="InterPro" id="IPR016215">
    <property type="entry name" value="NTA_MOA"/>
</dbReference>
<feature type="domain" description="Luciferase-like" evidence="7">
    <location>
        <begin position="34"/>
        <end position="386"/>
    </location>
</feature>
<dbReference type="InterPro" id="IPR051260">
    <property type="entry name" value="Diverse_substr_monoxygenases"/>
</dbReference>
<dbReference type="PIRSF" id="PIRSF000337">
    <property type="entry name" value="NTA_MOA"/>
    <property type="match status" value="1"/>
</dbReference>
<evidence type="ECO:0000313" key="9">
    <source>
        <dbReference type="Proteomes" id="UP000642748"/>
    </source>
</evidence>
<evidence type="ECO:0000256" key="2">
    <source>
        <dbReference type="ARBA" id="ARBA00022643"/>
    </source>
</evidence>
<evidence type="ECO:0000259" key="7">
    <source>
        <dbReference type="Pfam" id="PF00296"/>
    </source>
</evidence>
<keyword evidence="2 6" id="KW-0288">FMN</keyword>
<keyword evidence="4 8" id="KW-0503">Monooxygenase</keyword>
<organism evidence="8 9">
    <name type="scientific">Rugosimonospora africana</name>
    <dbReference type="NCBI Taxonomy" id="556532"/>
    <lineage>
        <taxon>Bacteria</taxon>
        <taxon>Bacillati</taxon>
        <taxon>Actinomycetota</taxon>
        <taxon>Actinomycetes</taxon>
        <taxon>Micromonosporales</taxon>
        <taxon>Micromonosporaceae</taxon>
        <taxon>Rugosimonospora</taxon>
    </lineage>
</organism>
<dbReference type="GO" id="GO:0016705">
    <property type="term" value="F:oxidoreductase activity, acting on paired donors, with incorporation or reduction of molecular oxygen"/>
    <property type="evidence" value="ECO:0007669"/>
    <property type="project" value="InterPro"/>
</dbReference>
<sequence>MPKQIHVNLFEMNCVGHISHGLWVHEDNNRHRFNDIEFWTELAKLLEYGCFDAVFLADVIGAYDGFRGGPQTALREAVQIPNNDPLLVIPAMAAVTRNLGFASTFSTTYEPPFAFARRMSTLDHLTKGRVAWNVVTSYLPNAARNFGHEDEVEHDHRYEIADEYLDVLYKLWEGSWDDDAVIRDRANRTYTDPAKVRYINHVGEYYRVAGPHLSEPSRQRTPVIYQAGSSVAGREFASKHAEAVFVGGFSLDDVRGNIEDTRARAKLHGRDPDHIKFLAGAAVIVGRTEREAEAKYAEFQRLRSVEGHLAHSGAGLDWTRYARQERIADVVARKDPGYQRLGYRYKPEQTVGEVLDRVGGYRRGPFFVVGTPRVVADELEKWVDEGGIDGINLRQFLTPGTAEDFIELVVPELRRRGRYRESYTDGETLRERLFGAGNPRLFDVHPGARYRDPTALVA</sequence>
<dbReference type="GO" id="GO:0004497">
    <property type="term" value="F:monooxygenase activity"/>
    <property type="evidence" value="ECO:0007669"/>
    <property type="project" value="UniProtKB-KW"/>
</dbReference>
<evidence type="ECO:0000313" key="8">
    <source>
        <dbReference type="EMBL" id="GIH20177.1"/>
    </source>
</evidence>
<name>A0A8J3R278_9ACTN</name>
<dbReference type="InterPro" id="IPR036661">
    <property type="entry name" value="Luciferase-like_sf"/>
</dbReference>
<feature type="binding site" evidence="6">
    <location>
        <position position="230"/>
    </location>
    <ligand>
        <name>FMN</name>
        <dbReference type="ChEBI" id="CHEBI:58210"/>
    </ligand>
</feature>
<comment type="caution">
    <text evidence="8">The sequence shown here is derived from an EMBL/GenBank/DDBJ whole genome shotgun (WGS) entry which is preliminary data.</text>
</comment>
<feature type="binding site" evidence="6">
    <location>
        <position position="154"/>
    </location>
    <ligand>
        <name>FMN</name>
        <dbReference type="ChEBI" id="CHEBI:58210"/>
    </ligand>
</feature>
<dbReference type="CDD" id="cd01095">
    <property type="entry name" value="Nitrilotriacetate_monoxgenase"/>
    <property type="match status" value="1"/>
</dbReference>
<reference evidence="8" key="1">
    <citation type="submission" date="2021-01" db="EMBL/GenBank/DDBJ databases">
        <title>Whole genome shotgun sequence of Rugosimonospora africana NBRC 104875.</title>
        <authorList>
            <person name="Komaki H."/>
            <person name="Tamura T."/>
        </authorList>
    </citation>
    <scope>NUCLEOTIDE SEQUENCE</scope>
    <source>
        <strain evidence="8">NBRC 104875</strain>
    </source>
</reference>
<accession>A0A8J3R278</accession>
<gene>
    <name evidence="8" type="ORF">Raf01_83490</name>
</gene>
<feature type="binding site" evidence="6">
    <location>
        <position position="104"/>
    </location>
    <ligand>
        <name>FMN</name>
        <dbReference type="ChEBI" id="CHEBI:58210"/>
    </ligand>
</feature>
<evidence type="ECO:0000256" key="4">
    <source>
        <dbReference type="ARBA" id="ARBA00023033"/>
    </source>
</evidence>
<dbReference type="AlphaFoldDB" id="A0A8J3R278"/>
<keyword evidence="9" id="KW-1185">Reference proteome</keyword>
<evidence type="ECO:0000256" key="1">
    <source>
        <dbReference type="ARBA" id="ARBA00022630"/>
    </source>
</evidence>
<feature type="binding site" evidence="6">
    <location>
        <position position="58"/>
    </location>
    <ligand>
        <name>FMN</name>
        <dbReference type="ChEBI" id="CHEBI:58210"/>
    </ligand>
</feature>
<proteinExistence type="inferred from homology"/>
<dbReference type="Gene3D" id="3.20.20.30">
    <property type="entry name" value="Luciferase-like domain"/>
    <property type="match status" value="1"/>
</dbReference>
<dbReference type="PANTHER" id="PTHR30011">
    <property type="entry name" value="ALKANESULFONATE MONOOXYGENASE-RELATED"/>
    <property type="match status" value="1"/>
</dbReference>
<evidence type="ECO:0000256" key="3">
    <source>
        <dbReference type="ARBA" id="ARBA00023002"/>
    </source>
</evidence>